<name>A0ABQ8TJE5_PERAM</name>
<dbReference type="PANTHER" id="PTHR46114:SF1">
    <property type="entry name" value="ZAD DOMAIN-CONTAINING PROTEIN"/>
    <property type="match status" value="1"/>
</dbReference>
<dbReference type="Proteomes" id="UP001148838">
    <property type="component" value="Unassembled WGS sequence"/>
</dbReference>
<keyword evidence="2" id="KW-1185">Reference proteome</keyword>
<protein>
    <submittedName>
        <fullName evidence="1">Uncharacterized protein</fullName>
    </submittedName>
</protein>
<accession>A0ABQ8TJE5</accession>
<evidence type="ECO:0000313" key="2">
    <source>
        <dbReference type="Proteomes" id="UP001148838"/>
    </source>
</evidence>
<reference evidence="1 2" key="1">
    <citation type="journal article" date="2022" name="Allergy">
        <title>Genome assembly and annotation of Periplaneta americana reveal a comprehensive cockroach allergen profile.</title>
        <authorList>
            <person name="Wang L."/>
            <person name="Xiong Q."/>
            <person name="Saelim N."/>
            <person name="Wang L."/>
            <person name="Nong W."/>
            <person name="Wan A.T."/>
            <person name="Shi M."/>
            <person name="Liu X."/>
            <person name="Cao Q."/>
            <person name="Hui J.H.L."/>
            <person name="Sookrung N."/>
            <person name="Leung T.F."/>
            <person name="Tungtrongchitr A."/>
            <person name="Tsui S.K.W."/>
        </authorList>
    </citation>
    <scope>NUCLEOTIDE SEQUENCE [LARGE SCALE GENOMIC DNA]</scope>
    <source>
        <strain evidence="1">PWHHKU_190912</strain>
    </source>
</reference>
<evidence type="ECO:0000313" key="1">
    <source>
        <dbReference type="EMBL" id="KAJ4446592.1"/>
    </source>
</evidence>
<comment type="caution">
    <text evidence="1">The sequence shown here is derived from an EMBL/GenBank/DDBJ whole genome shotgun (WGS) entry which is preliminary data.</text>
</comment>
<proteinExistence type="predicted"/>
<sequence>MAGLCEGGNEPPGSLKAICNRVENVSREHIVAPSDSCAILLLSTSLQPPPSHSLESNSCAVSSTQKFLVQQHITTSKHQANKQLNSKQRQLFLTQPTTSNGIPEKYTQHTIPDESTLRKTYAPSIYDETIQKIRDEIKDSSIWVSIDETPDKEVMETLGLQHRPDEWRLFIDSSKVSLKAVLLHIGNELPSIPVAHVADMKETYQNMKVILEKIQYGKHEWYIYGDLKVIALLLGLQLGFTKFCCFLCLWDNRDRKSHYVTKSWPKRESHIPGQKDVSYVPLVNPEKILLPPLHIKLGVMKNVVKAMDKQSDGFLYLKSKFPKVSDAKLKAGIFIGPQIQSLMGDDHFEGLLNPLEKAAW</sequence>
<dbReference type="PANTHER" id="PTHR46114">
    <property type="entry name" value="APPLE DOMAIN-CONTAINING PROTEIN"/>
    <property type="match status" value="1"/>
</dbReference>
<dbReference type="EMBL" id="JAJSOF020000009">
    <property type="protein sequence ID" value="KAJ4446592.1"/>
    <property type="molecule type" value="Genomic_DNA"/>
</dbReference>
<gene>
    <name evidence="1" type="ORF">ANN_13289</name>
</gene>
<organism evidence="1 2">
    <name type="scientific">Periplaneta americana</name>
    <name type="common">American cockroach</name>
    <name type="synonym">Blatta americana</name>
    <dbReference type="NCBI Taxonomy" id="6978"/>
    <lineage>
        <taxon>Eukaryota</taxon>
        <taxon>Metazoa</taxon>
        <taxon>Ecdysozoa</taxon>
        <taxon>Arthropoda</taxon>
        <taxon>Hexapoda</taxon>
        <taxon>Insecta</taxon>
        <taxon>Pterygota</taxon>
        <taxon>Neoptera</taxon>
        <taxon>Polyneoptera</taxon>
        <taxon>Dictyoptera</taxon>
        <taxon>Blattodea</taxon>
        <taxon>Blattoidea</taxon>
        <taxon>Blattidae</taxon>
        <taxon>Blattinae</taxon>
        <taxon>Periplaneta</taxon>
    </lineage>
</organism>